<keyword evidence="1" id="KW-0732">Signal</keyword>
<dbReference type="AlphaFoldDB" id="A0A6A6XY40"/>
<dbReference type="Proteomes" id="UP000799757">
    <property type="component" value="Unassembled WGS sequence"/>
</dbReference>
<gene>
    <name evidence="2" type="ORF">K505DRAFT_355619</name>
</gene>
<feature type="chain" id="PRO_5025345411" evidence="1">
    <location>
        <begin position="19"/>
        <end position="105"/>
    </location>
</feature>
<name>A0A6A6XY40_9PLEO</name>
<feature type="signal peptide" evidence="1">
    <location>
        <begin position="1"/>
        <end position="18"/>
    </location>
</feature>
<keyword evidence="3" id="KW-1185">Reference proteome</keyword>
<evidence type="ECO:0000313" key="2">
    <source>
        <dbReference type="EMBL" id="KAF2800527.1"/>
    </source>
</evidence>
<organism evidence="2 3">
    <name type="scientific">Melanomma pulvis-pyrius CBS 109.77</name>
    <dbReference type="NCBI Taxonomy" id="1314802"/>
    <lineage>
        <taxon>Eukaryota</taxon>
        <taxon>Fungi</taxon>
        <taxon>Dikarya</taxon>
        <taxon>Ascomycota</taxon>
        <taxon>Pezizomycotina</taxon>
        <taxon>Dothideomycetes</taxon>
        <taxon>Pleosporomycetidae</taxon>
        <taxon>Pleosporales</taxon>
        <taxon>Melanommataceae</taxon>
        <taxon>Melanomma</taxon>
    </lineage>
</organism>
<evidence type="ECO:0000313" key="3">
    <source>
        <dbReference type="Proteomes" id="UP000799757"/>
    </source>
</evidence>
<accession>A0A6A6XY40</accession>
<protein>
    <submittedName>
        <fullName evidence="2">Uncharacterized protein</fullName>
    </submittedName>
</protein>
<dbReference type="EMBL" id="MU001746">
    <property type="protein sequence ID" value="KAF2800527.1"/>
    <property type="molecule type" value="Genomic_DNA"/>
</dbReference>
<sequence>MHFTSPTVLALLASTAHAWRAGLWGTNGKNLQVHGTAWPVCNNINAIPLGQVTFDTVTDNYPDPSRICVYSAPGCSGTILYCGGKKLTGTTVTHAGTAVSYKIGT</sequence>
<dbReference type="OrthoDB" id="3942708at2759"/>
<proteinExistence type="predicted"/>
<reference evidence="2" key="1">
    <citation type="journal article" date="2020" name="Stud. Mycol.">
        <title>101 Dothideomycetes genomes: a test case for predicting lifestyles and emergence of pathogens.</title>
        <authorList>
            <person name="Haridas S."/>
            <person name="Albert R."/>
            <person name="Binder M."/>
            <person name="Bloem J."/>
            <person name="Labutti K."/>
            <person name="Salamov A."/>
            <person name="Andreopoulos B."/>
            <person name="Baker S."/>
            <person name="Barry K."/>
            <person name="Bills G."/>
            <person name="Bluhm B."/>
            <person name="Cannon C."/>
            <person name="Castanera R."/>
            <person name="Culley D."/>
            <person name="Daum C."/>
            <person name="Ezra D."/>
            <person name="Gonzalez J."/>
            <person name="Henrissat B."/>
            <person name="Kuo A."/>
            <person name="Liang C."/>
            <person name="Lipzen A."/>
            <person name="Lutzoni F."/>
            <person name="Magnuson J."/>
            <person name="Mondo S."/>
            <person name="Nolan M."/>
            <person name="Ohm R."/>
            <person name="Pangilinan J."/>
            <person name="Park H.-J."/>
            <person name="Ramirez L."/>
            <person name="Alfaro M."/>
            <person name="Sun H."/>
            <person name="Tritt A."/>
            <person name="Yoshinaga Y."/>
            <person name="Zwiers L.-H."/>
            <person name="Turgeon B."/>
            <person name="Goodwin S."/>
            <person name="Spatafora J."/>
            <person name="Crous P."/>
            <person name="Grigoriev I."/>
        </authorList>
    </citation>
    <scope>NUCLEOTIDE SEQUENCE</scope>
    <source>
        <strain evidence="2">CBS 109.77</strain>
    </source>
</reference>
<evidence type="ECO:0000256" key="1">
    <source>
        <dbReference type="SAM" id="SignalP"/>
    </source>
</evidence>